<reference evidence="1" key="1">
    <citation type="submission" date="2022-03" db="EMBL/GenBank/DDBJ databases">
        <authorList>
            <person name="Brunel B."/>
        </authorList>
    </citation>
    <scope>NUCLEOTIDE SEQUENCE</scope>
    <source>
        <strain evidence="1">STM4922sample</strain>
    </source>
</reference>
<sequence length="47" mass="5107">MGCVAYLQKPFPAALLIGDPGGARVVLRQLKLKLVSRPFGRSHFGLQ</sequence>
<dbReference type="EMBL" id="CAKXZS010000023">
    <property type="protein sequence ID" value="CAH2402052.1"/>
    <property type="molecule type" value="Genomic_DNA"/>
</dbReference>
<evidence type="ECO:0008006" key="3">
    <source>
        <dbReference type="Google" id="ProtNLM"/>
    </source>
</evidence>
<evidence type="ECO:0000313" key="2">
    <source>
        <dbReference type="Proteomes" id="UP001152604"/>
    </source>
</evidence>
<proteinExistence type="predicted"/>
<keyword evidence="2" id="KW-1185">Reference proteome</keyword>
<name>A0ABM9DZ28_9HYPH</name>
<accession>A0ABM9DZ28</accession>
<gene>
    <name evidence="1" type="ORF">MES4922_30426</name>
</gene>
<organism evidence="1 2">
    <name type="scientific">Mesorhizobium ventifaucium</name>
    <dbReference type="NCBI Taxonomy" id="666020"/>
    <lineage>
        <taxon>Bacteria</taxon>
        <taxon>Pseudomonadati</taxon>
        <taxon>Pseudomonadota</taxon>
        <taxon>Alphaproteobacteria</taxon>
        <taxon>Hyphomicrobiales</taxon>
        <taxon>Phyllobacteriaceae</taxon>
        <taxon>Mesorhizobium</taxon>
    </lineage>
</organism>
<evidence type="ECO:0000313" key="1">
    <source>
        <dbReference type="EMBL" id="CAH2402052.1"/>
    </source>
</evidence>
<dbReference type="Proteomes" id="UP001152604">
    <property type="component" value="Unassembled WGS sequence"/>
</dbReference>
<comment type="caution">
    <text evidence="1">The sequence shown here is derived from an EMBL/GenBank/DDBJ whole genome shotgun (WGS) entry which is preliminary data.</text>
</comment>
<protein>
    <recommendedName>
        <fullName evidence="3">Response regulator</fullName>
    </recommendedName>
</protein>